<organism evidence="3 4">
    <name type="scientific">Trichogramma kaykai</name>
    <dbReference type="NCBI Taxonomy" id="54128"/>
    <lineage>
        <taxon>Eukaryota</taxon>
        <taxon>Metazoa</taxon>
        <taxon>Ecdysozoa</taxon>
        <taxon>Arthropoda</taxon>
        <taxon>Hexapoda</taxon>
        <taxon>Insecta</taxon>
        <taxon>Pterygota</taxon>
        <taxon>Neoptera</taxon>
        <taxon>Endopterygota</taxon>
        <taxon>Hymenoptera</taxon>
        <taxon>Apocrita</taxon>
        <taxon>Proctotrupomorpha</taxon>
        <taxon>Chalcidoidea</taxon>
        <taxon>Trichogrammatidae</taxon>
        <taxon>Trichogramma</taxon>
    </lineage>
</organism>
<gene>
    <name evidence="3" type="ORF">TKK_019543</name>
</gene>
<evidence type="ECO:0000256" key="2">
    <source>
        <dbReference type="SAM" id="SignalP"/>
    </source>
</evidence>
<dbReference type="InterPro" id="IPR010562">
    <property type="entry name" value="Haemolymph_juvenile_hormone-bd"/>
</dbReference>
<dbReference type="PROSITE" id="PS51257">
    <property type="entry name" value="PROKAR_LIPOPROTEIN"/>
    <property type="match status" value="1"/>
</dbReference>
<accession>A0ABD2VVZ9</accession>
<evidence type="ECO:0000313" key="3">
    <source>
        <dbReference type="EMBL" id="KAL3384722.1"/>
    </source>
</evidence>
<sequence>MRRWDLTASSSSSSSSIVVALLIALHLFCSCNVANCAETSESPASSGNETTATSAAAQMALGEKQLGDQIRSILKHYQQADPVGLPGAPIPDPMPVPNMRHSFSMFTMNLNTIKVYGLSKFRIEQIRSELAKMQVSVALDIQTLDIKGLYTLSSWISSSAGDFIVKLKGVNVKGLARLEVGNDGKLHAQDIDMDLTFDNIDMDFQNLGFFASVFQGLINSVGSFIFDSIKPYILKEVNTNVRGEVNKHISQLPNYFPNSISPFDMAVAEARKQVSEMGYDPFKVKDYSQSMGMFTMTSSHTWLTGLASFYRMGNITLSMENGTVYAVMDVGTQEIEGRTHWEVSLIGGVVSRAGTVSFTIEYFRVQLNLSQPLDTRRRATLEELDFELGNIQARIHGAGTLDYLVEAGVNILPNLLRNQIMDALEGPIRRRIQDELDKVDVEKLIDDRIPEIAEHARLFQGMSAKDQEEALEAEEAEAAAAAAAASNRQSDIDNQEPFSESEEERGES</sequence>
<feature type="region of interest" description="Disordered" evidence="1">
    <location>
        <begin position="466"/>
        <end position="508"/>
    </location>
</feature>
<proteinExistence type="predicted"/>
<dbReference type="EMBL" id="JBJJXI010000169">
    <property type="protein sequence ID" value="KAL3384722.1"/>
    <property type="molecule type" value="Genomic_DNA"/>
</dbReference>
<feature type="chain" id="PRO_5044827764" evidence="2">
    <location>
        <begin position="37"/>
        <end position="508"/>
    </location>
</feature>
<dbReference type="InterPro" id="IPR038602">
    <property type="entry name" value="Mite_allergen_7_sf"/>
</dbReference>
<dbReference type="Gene3D" id="3.15.10.30">
    <property type="entry name" value="Haemolymph juvenile hormone binding protein"/>
    <property type="match status" value="1"/>
</dbReference>
<keyword evidence="2" id="KW-0732">Signal</keyword>
<dbReference type="AlphaFoldDB" id="A0ABD2VVZ9"/>
<dbReference type="Gene3D" id="3.15.10.50">
    <property type="match status" value="1"/>
</dbReference>
<dbReference type="Pfam" id="PF16984">
    <property type="entry name" value="Grp7_allergen"/>
    <property type="match status" value="1"/>
</dbReference>
<dbReference type="Proteomes" id="UP001627154">
    <property type="component" value="Unassembled WGS sequence"/>
</dbReference>
<evidence type="ECO:0000256" key="1">
    <source>
        <dbReference type="SAM" id="MobiDB-lite"/>
    </source>
</evidence>
<reference evidence="3 4" key="1">
    <citation type="journal article" date="2024" name="bioRxiv">
        <title>A reference genome for Trichogramma kaykai: A tiny desert-dwelling parasitoid wasp with competing sex-ratio distorters.</title>
        <authorList>
            <person name="Culotta J."/>
            <person name="Lindsey A.R."/>
        </authorList>
    </citation>
    <scope>NUCLEOTIDE SEQUENCE [LARGE SCALE GENOMIC DNA]</scope>
    <source>
        <strain evidence="3 4">KSX58</strain>
    </source>
</reference>
<dbReference type="InterPro" id="IPR038606">
    <property type="entry name" value="To_sf"/>
</dbReference>
<keyword evidence="4" id="KW-1185">Reference proteome</keyword>
<dbReference type="PANTHER" id="PTHR11008">
    <property type="entry name" value="PROTEIN TAKEOUT-LIKE PROTEIN"/>
    <property type="match status" value="1"/>
</dbReference>
<feature type="compositionally biased region" description="Acidic residues" evidence="1">
    <location>
        <begin position="499"/>
        <end position="508"/>
    </location>
</feature>
<dbReference type="Pfam" id="PF06585">
    <property type="entry name" value="JHBP"/>
    <property type="match status" value="1"/>
</dbReference>
<dbReference type="SUPFAM" id="SSF55394">
    <property type="entry name" value="Bactericidal permeability-increasing protein, BPI"/>
    <property type="match status" value="1"/>
</dbReference>
<evidence type="ECO:0000313" key="4">
    <source>
        <dbReference type="Proteomes" id="UP001627154"/>
    </source>
</evidence>
<protein>
    <submittedName>
        <fullName evidence="3">Uncharacterized protein</fullName>
    </submittedName>
</protein>
<name>A0ABD2VVZ9_9HYME</name>
<dbReference type="PANTHER" id="PTHR11008:SF13">
    <property type="entry name" value="FI04421P"/>
    <property type="match status" value="1"/>
</dbReference>
<feature type="signal peptide" evidence="2">
    <location>
        <begin position="1"/>
        <end position="36"/>
    </location>
</feature>
<dbReference type="InterPro" id="IPR017943">
    <property type="entry name" value="Bactericidal_perm-incr_a/b_dom"/>
</dbReference>
<comment type="caution">
    <text evidence="3">The sequence shown here is derived from an EMBL/GenBank/DDBJ whole genome shotgun (WGS) entry which is preliminary data.</text>
</comment>
<dbReference type="SMART" id="SM00700">
    <property type="entry name" value="JHBP"/>
    <property type="match status" value="1"/>
</dbReference>
<dbReference type="InterPro" id="IPR020234">
    <property type="entry name" value="Mite_allergen_group-7"/>
</dbReference>